<dbReference type="Gene3D" id="3.30.1490.190">
    <property type="match status" value="1"/>
</dbReference>
<keyword evidence="3 7" id="KW-0862">Zinc</keyword>
<evidence type="ECO:0000256" key="2">
    <source>
        <dbReference type="ARBA" id="ARBA00022491"/>
    </source>
</evidence>
<comment type="cofactor">
    <cofactor evidence="7">
        <name>Zn(2+)</name>
        <dbReference type="ChEBI" id="CHEBI:29105"/>
    </cofactor>
    <text evidence="7">Binds 1 zinc ion per subunit.</text>
</comment>
<dbReference type="GO" id="GO:0045892">
    <property type="term" value="P:negative regulation of DNA-templated transcription"/>
    <property type="evidence" value="ECO:0007669"/>
    <property type="project" value="TreeGrafter"/>
</dbReference>
<organism evidence="8 9">
    <name type="scientific">Vallitalea pronyensis</name>
    <dbReference type="NCBI Taxonomy" id="1348613"/>
    <lineage>
        <taxon>Bacteria</taxon>
        <taxon>Bacillati</taxon>
        <taxon>Bacillota</taxon>
        <taxon>Clostridia</taxon>
        <taxon>Lachnospirales</taxon>
        <taxon>Vallitaleaceae</taxon>
        <taxon>Vallitalea</taxon>
    </lineage>
</organism>
<evidence type="ECO:0000313" key="8">
    <source>
        <dbReference type="EMBL" id="QUI22427.1"/>
    </source>
</evidence>
<dbReference type="AlphaFoldDB" id="A0A8J8MIG6"/>
<gene>
    <name evidence="8" type="ORF">HZI73_08985</name>
</gene>
<dbReference type="SUPFAM" id="SSF46785">
    <property type="entry name" value="Winged helix' DNA-binding domain"/>
    <property type="match status" value="1"/>
</dbReference>
<sequence length="150" mass="17306">MEGQVMQMQKDKMMTDLMNEAGIKPTAQREIICNIVVQNADQHFTAKDIERMGDDLGMPISLSTIYRTLELLEKRGIIIKHNFHDNDSAIYEYAHKDVHHHLICKSCGKVIEITGLEPSDLHERLLHEGFHYTSYNLKIYGYCDACKPQK</sequence>
<name>A0A8J8MIG6_9FIRM</name>
<evidence type="ECO:0000256" key="5">
    <source>
        <dbReference type="ARBA" id="ARBA00023125"/>
    </source>
</evidence>
<dbReference type="GO" id="GO:0000976">
    <property type="term" value="F:transcription cis-regulatory region binding"/>
    <property type="evidence" value="ECO:0007669"/>
    <property type="project" value="TreeGrafter"/>
</dbReference>
<keyword evidence="7" id="KW-0479">Metal-binding</keyword>
<keyword evidence="6" id="KW-0804">Transcription</keyword>
<dbReference type="InterPro" id="IPR036390">
    <property type="entry name" value="WH_DNA-bd_sf"/>
</dbReference>
<dbReference type="Proteomes" id="UP000683246">
    <property type="component" value="Chromosome"/>
</dbReference>
<dbReference type="GO" id="GO:1900376">
    <property type="term" value="P:regulation of secondary metabolite biosynthetic process"/>
    <property type="evidence" value="ECO:0007669"/>
    <property type="project" value="TreeGrafter"/>
</dbReference>
<keyword evidence="2" id="KW-0678">Repressor</keyword>
<evidence type="ECO:0000256" key="4">
    <source>
        <dbReference type="ARBA" id="ARBA00023015"/>
    </source>
</evidence>
<proteinExistence type="inferred from homology"/>
<feature type="binding site" evidence="7">
    <location>
        <position position="107"/>
    </location>
    <ligand>
        <name>Zn(2+)</name>
        <dbReference type="ChEBI" id="CHEBI:29105"/>
    </ligand>
</feature>
<evidence type="ECO:0000256" key="7">
    <source>
        <dbReference type="PIRSR" id="PIRSR602481-1"/>
    </source>
</evidence>
<dbReference type="InterPro" id="IPR002481">
    <property type="entry name" value="FUR"/>
</dbReference>
<feature type="binding site" evidence="7">
    <location>
        <position position="146"/>
    </location>
    <ligand>
        <name>Zn(2+)</name>
        <dbReference type="ChEBI" id="CHEBI:29105"/>
    </ligand>
</feature>
<dbReference type="CDD" id="cd07153">
    <property type="entry name" value="Fur_like"/>
    <property type="match status" value="1"/>
</dbReference>
<feature type="binding site" evidence="7">
    <location>
        <position position="143"/>
    </location>
    <ligand>
        <name>Zn(2+)</name>
        <dbReference type="ChEBI" id="CHEBI:29105"/>
    </ligand>
</feature>
<keyword evidence="9" id="KW-1185">Reference proteome</keyword>
<dbReference type="GO" id="GO:0003700">
    <property type="term" value="F:DNA-binding transcription factor activity"/>
    <property type="evidence" value="ECO:0007669"/>
    <property type="project" value="InterPro"/>
</dbReference>
<dbReference type="InterPro" id="IPR043135">
    <property type="entry name" value="Fur_C"/>
</dbReference>
<dbReference type="GO" id="GO:0008270">
    <property type="term" value="F:zinc ion binding"/>
    <property type="evidence" value="ECO:0007669"/>
    <property type="project" value="TreeGrafter"/>
</dbReference>
<evidence type="ECO:0000256" key="1">
    <source>
        <dbReference type="ARBA" id="ARBA00007957"/>
    </source>
</evidence>
<dbReference type="EMBL" id="CP058649">
    <property type="protein sequence ID" value="QUI22427.1"/>
    <property type="molecule type" value="Genomic_DNA"/>
</dbReference>
<protein>
    <submittedName>
        <fullName evidence="8">Transcriptional repressor</fullName>
    </submittedName>
</protein>
<keyword evidence="4" id="KW-0805">Transcription regulation</keyword>
<dbReference type="KEGG" id="vpy:HZI73_08985"/>
<dbReference type="PANTHER" id="PTHR33202">
    <property type="entry name" value="ZINC UPTAKE REGULATION PROTEIN"/>
    <property type="match status" value="1"/>
</dbReference>
<feature type="binding site" evidence="7">
    <location>
        <position position="104"/>
    </location>
    <ligand>
        <name>Zn(2+)</name>
        <dbReference type="ChEBI" id="CHEBI:29105"/>
    </ligand>
</feature>
<dbReference type="Pfam" id="PF01475">
    <property type="entry name" value="FUR"/>
    <property type="match status" value="1"/>
</dbReference>
<accession>A0A8J8MIG6</accession>
<dbReference type="PANTHER" id="PTHR33202:SF7">
    <property type="entry name" value="FERRIC UPTAKE REGULATION PROTEIN"/>
    <property type="match status" value="1"/>
</dbReference>
<keyword evidence="5" id="KW-0238">DNA-binding</keyword>
<comment type="similarity">
    <text evidence="1">Belongs to the Fur family.</text>
</comment>
<evidence type="ECO:0000256" key="3">
    <source>
        <dbReference type="ARBA" id="ARBA00022833"/>
    </source>
</evidence>
<evidence type="ECO:0000313" key="9">
    <source>
        <dbReference type="Proteomes" id="UP000683246"/>
    </source>
</evidence>
<dbReference type="RefSeq" id="WP_212697913.1">
    <property type="nucleotide sequence ID" value="NZ_CP058649.1"/>
</dbReference>
<dbReference type="Gene3D" id="1.10.10.10">
    <property type="entry name" value="Winged helix-like DNA-binding domain superfamily/Winged helix DNA-binding domain"/>
    <property type="match status" value="1"/>
</dbReference>
<evidence type="ECO:0000256" key="6">
    <source>
        <dbReference type="ARBA" id="ARBA00023163"/>
    </source>
</evidence>
<reference evidence="8" key="1">
    <citation type="submission" date="2020-07" db="EMBL/GenBank/DDBJ databases">
        <title>Vallitalea pronyensis genome.</title>
        <authorList>
            <person name="Postec A."/>
        </authorList>
    </citation>
    <scope>NUCLEOTIDE SEQUENCE</scope>
    <source>
        <strain evidence="8">FatNI3</strain>
    </source>
</reference>
<dbReference type="InterPro" id="IPR036388">
    <property type="entry name" value="WH-like_DNA-bd_sf"/>
</dbReference>